<dbReference type="Pfam" id="PF16729">
    <property type="entry name" value="DUF5067"/>
    <property type="match status" value="1"/>
</dbReference>
<evidence type="ECO:0000313" key="6">
    <source>
        <dbReference type="Proteomes" id="UP001321804"/>
    </source>
</evidence>
<keyword evidence="6" id="KW-1185">Reference proteome</keyword>
<dbReference type="InterPro" id="IPR029050">
    <property type="entry name" value="Immunoprotect_excell_Ig-like"/>
</dbReference>
<feature type="region of interest" description="Disordered" evidence="2">
    <location>
        <begin position="23"/>
        <end position="43"/>
    </location>
</feature>
<keyword evidence="1 3" id="KW-0732">Signal</keyword>
<dbReference type="PROSITE" id="PS51257">
    <property type="entry name" value="PROKAR_LIPOPROTEIN"/>
    <property type="match status" value="1"/>
</dbReference>
<dbReference type="AlphaFoldDB" id="A0AAU9D530"/>
<dbReference type="Proteomes" id="UP001321804">
    <property type="component" value="Chromosome"/>
</dbReference>
<protein>
    <recommendedName>
        <fullName evidence="4">DUF5067 domain-containing protein</fullName>
    </recommendedName>
</protein>
<feature type="signal peptide" evidence="3">
    <location>
        <begin position="1"/>
        <end position="18"/>
    </location>
</feature>
<reference evidence="5 6" key="1">
    <citation type="journal article" date="2023" name="Microbiol. Spectr.">
        <title>Symbiosis of Carpenter Bees with Uncharacterized Lactic Acid Bacteria Showing NAD Auxotrophy.</title>
        <authorList>
            <person name="Kawasaki S."/>
            <person name="Ozawa K."/>
            <person name="Mori T."/>
            <person name="Yamamoto A."/>
            <person name="Ito M."/>
            <person name="Ohkuma M."/>
            <person name="Sakamoto M."/>
            <person name="Matsutani M."/>
        </authorList>
    </citation>
    <scope>NUCLEOTIDE SEQUENCE [LARGE SCALE GENOMIC DNA]</scope>
    <source>
        <strain evidence="5 6">KimC2</strain>
    </source>
</reference>
<proteinExistence type="predicted"/>
<dbReference type="EMBL" id="AP026801">
    <property type="protein sequence ID" value="BDR56515.1"/>
    <property type="molecule type" value="Genomic_DNA"/>
</dbReference>
<gene>
    <name evidence="5" type="ORF">KIMC2_10770</name>
</gene>
<evidence type="ECO:0000256" key="3">
    <source>
        <dbReference type="SAM" id="SignalP"/>
    </source>
</evidence>
<sequence>MKKNLTALTILLSTVVLFGCSNTDSKKSTSSSQHISKNKKKLTSQDKIKTQKFNFENKQVDNSEFTIKITKYRVIKPGKKGNKNGKSPVIAFWYQVKNKNKNNHVDPITAWQAVFKAQQLGSNNKKYDLQIAALPDDKYLQSQMTEIKQGKTVENAIAYKLNNKKNSVDLISIKGPFGEGSGKETFPIK</sequence>
<dbReference type="KEGG" id="xak:KIMC2_10770"/>
<accession>A0AAU9D530</accession>
<dbReference type="InterPro" id="IPR031989">
    <property type="entry name" value="DUF5067"/>
</dbReference>
<organism evidence="5 6">
    <name type="scientific">Xylocopilactobacillus apis</name>
    <dbReference type="NCBI Taxonomy" id="2932183"/>
    <lineage>
        <taxon>Bacteria</taxon>
        <taxon>Bacillati</taxon>
        <taxon>Bacillota</taxon>
        <taxon>Bacilli</taxon>
        <taxon>Lactobacillales</taxon>
        <taxon>Lactobacillaceae</taxon>
        <taxon>Xylocopilactobacillus</taxon>
    </lineage>
</organism>
<evidence type="ECO:0000259" key="4">
    <source>
        <dbReference type="Pfam" id="PF16729"/>
    </source>
</evidence>
<feature type="domain" description="DUF5067" evidence="4">
    <location>
        <begin position="42"/>
        <end position="170"/>
    </location>
</feature>
<dbReference type="Gene3D" id="2.60.40.1240">
    <property type="match status" value="1"/>
</dbReference>
<evidence type="ECO:0000313" key="5">
    <source>
        <dbReference type="EMBL" id="BDR56515.1"/>
    </source>
</evidence>
<evidence type="ECO:0000256" key="1">
    <source>
        <dbReference type="ARBA" id="ARBA00022729"/>
    </source>
</evidence>
<feature type="chain" id="PRO_5043583240" description="DUF5067 domain-containing protein" evidence="3">
    <location>
        <begin position="19"/>
        <end position="189"/>
    </location>
</feature>
<evidence type="ECO:0000256" key="2">
    <source>
        <dbReference type="SAM" id="MobiDB-lite"/>
    </source>
</evidence>
<dbReference type="RefSeq" id="WP_317698473.1">
    <property type="nucleotide sequence ID" value="NZ_AP026801.1"/>
</dbReference>
<name>A0AAU9D530_9LACO</name>